<reference evidence="1" key="1">
    <citation type="journal article" date="2000" name="J. Bacteriol.">
        <title>A novel bacterial ATP-binding cassette transporter system that allows uptake of macromolecules.</title>
        <authorList>
            <person name="Momma K."/>
            <person name="Okamoto M."/>
            <person name="Mishima Y."/>
            <person name="Mori S."/>
            <person name="Hashimoto W."/>
            <person name="Murata K."/>
        </authorList>
    </citation>
    <scope>NUCLEOTIDE SEQUENCE</scope>
    <source>
        <strain evidence="1">A1</strain>
    </source>
</reference>
<evidence type="ECO:0000313" key="1">
    <source>
        <dbReference type="EMBL" id="BAB03317.1"/>
    </source>
</evidence>
<reference evidence="2 3" key="2">
    <citation type="journal article" date="2005" name="Biochemistry">
        <title>Direct evidence for Sphingomonas sp. A1 periplasmic proteins as macromolecule-binding proteins associated with the ABC transporter: molecular insights into alginate transport in the periplasm.</title>
        <authorList>
            <person name="Momma K."/>
            <person name="Mishima Y."/>
            <person name="Hashimoto W."/>
            <person name="Mikami B."/>
            <person name="Murata K."/>
        </authorList>
    </citation>
    <scope>X-RAY CRYSTALLOGRAPHY (1.60 ANGSTROMS) OF 25-514 IN COMPLEX WITH CA(2+)</scope>
</reference>
<accession>A0ACD6B942</accession>
<dbReference type="PDB" id="1Y3P">
    <property type="method" value="X-ray"/>
    <property type="resolution" value="2.00 A"/>
    <property type="chains" value="A=25-514"/>
</dbReference>
<feature type="binding site" evidence="2 3">
    <location>
        <position position="201"/>
    </location>
    <ligand>
        <name>Ca(2+)</name>
        <dbReference type="ChEBI" id="CHEBI:29108"/>
    </ligand>
</feature>
<sequence length="526" mass="60285">MKKLVLAMAIGSSALMFAAPSVVAREATWVTEKPLTLKIHMHFRDKWVWDENWPVAREVARLTNVKLVGVANRAATNSQEQFNLMMASGQLPDIVGGDNLKDKFIRYGMEGAFIPLNKLIDQNAPNLKAFFKTHPEVQRAITAPDGNIYYLPYVPDGLVSRGYFIRQDWLDKLHLKTPQTVDELYTVLKAFKEKDPNGNGKADEIPFINRDPEEVFRLVNFWGARSTGSNTWMDFYVENGKIKHPFAEVAFKDGIKHVAQWYKEGLIDPEIFTRKARSREQTFGNNIGGMTHDWFASTALFNDALSKNIPGFKLVPMAPPINSKGQRWEEDARQIPRPDGWAITATNKNPVETIKLFDFYFGPKGRELSNFGVPGLTYDIKNGKPVYKDTVLKAAQPVNNQMYDIGAQIPIGFWQDYEYERQWTNDVALQGIDMYIKNKYVLPQFTGVNLTVEEREIYDKYWPDVKTYMFEMGQSWVMGTKDPEKTWNDYQQQLKNRGFYQVMIVMQKAYDRQYGGAAKPAQVGAK</sequence>
<dbReference type="PDB" id="3VLU">
    <property type="method" value="X-ray"/>
    <property type="resolution" value="1.55 A"/>
    <property type="chains" value="A=25-526"/>
</dbReference>
<feature type="binding site" evidence="8">
    <location>
        <position position="195"/>
    </location>
    <ligand>
        <name>Ca(2+)</name>
        <dbReference type="ChEBI" id="CHEBI:29108"/>
    </ligand>
</feature>
<name>A0ACD6B942_SPHSX</name>
<dbReference type="PDB" id="1Y3Q">
    <property type="method" value="X-ray"/>
    <property type="resolution" value="1.90 A"/>
    <property type="chains" value="A=25-514"/>
</dbReference>
<feature type="binding site" evidence="4">
    <location>
        <position position="197"/>
    </location>
    <ligand>
        <name>Ca(2+)</name>
        <dbReference type="ChEBI" id="CHEBI:29108"/>
    </ligand>
</feature>
<dbReference type="PDB" id="1Y3N">
    <property type="method" value="X-ray"/>
    <property type="resolution" value="1.60 A"/>
    <property type="chains" value="A=25-514"/>
</dbReference>
<reference evidence="6 7" key="4">
    <citation type="journal article" date="2012" name="Biochemistry">
        <title>Recognition of heteropolysaccharide alginate by periplasmic solute-binding proteins of a bacterial ABC transporter.</title>
        <authorList>
            <person name="Nishitani Y."/>
            <person name="Maruyama Y."/>
            <person name="Itoh T."/>
            <person name="Mikami B."/>
            <person name="Hashimoto W."/>
            <person name="Murata K."/>
        </authorList>
    </citation>
    <scope>X-RAY CRYSTALLOGRAPHY (1.50 ANGSTROMS) OF 25-526 IN COMPLEX WITH CA(2+)</scope>
</reference>
<keyword evidence="2 3" id="KW-0106">Calcium</keyword>
<dbReference type="PDB" id="3VLW">
    <property type="method" value="X-ray"/>
    <property type="resolution" value="2.00 A"/>
    <property type="chains" value="A/B=25-526"/>
</dbReference>
<evidence type="ECO:0007829" key="6">
    <source>
        <dbReference type="PDB" id="3VLU"/>
    </source>
</evidence>
<evidence type="ECO:0007829" key="3">
    <source>
        <dbReference type="PDB" id="1Y3P"/>
    </source>
</evidence>
<dbReference type="EMBL" id="AB011415">
    <property type="protein sequence ID" value="BAB03317.1"/>
    <property type="molecule type" value="Genomic_DNA"/>
</dbReference>
<keyword evidence="2 3" id="KW-0002">3D-structure</keyword>
<protein>
    <submittedName>
        <fullName evidence="1">AlgQ1</fullName>
    </submittedName>
</protein>
<dbReference type="PDB" id="3A09">
    <property type="method" value="X-ray"/>
    <property type="resolution" value="1.40 A"/>
    <property type="chains" value="A=25-514"/>
</dbReference>
<proteinExistence type="evidence at protein level"/>
<reference evidence="5" key="3">
    <citation type="submission" date="2009-03" db="PDB data bank">
        <title>Crystal structure of Sphingomonas sp. A1 alginate-binding protein AlgQ1 in complex with unsaturated trimannuronate.</title>
        <authorList>
            <person name="Itoh T."/>
            <person name="Mikami B."/>
            <person name="Hashimoto W."/>
            <person name="Murata K."/>
        </authorList>
    </citation>
    <scope>X-RAY CRYSTALLOGRAPHY (1.40 ANGSTROMS) OF 25-514 IN COMPLEX WITH CA(2+)</scope>
</reference>
<evidence type="ECO:0007829" key="8">
    <source>
        <dbReference type="PDB" id="3VLW"/>
    </source>
</evidence>
<feature type="binding site" evidence="2 3">
    <location>
        <position position="203"/>
    </location>
    <ligand>
        <name>Ca(2+)</name>
        <dbReference type="ChEBI" id="CHEBI:29108"/>
    </ligand>
</feature>
<dbReference type="PDB" id="3VLV">
    <property type="method" value="X-ray"/>
    <property type="resolution" value="1.50 A"/>
    <property type="chains" value="A=25-526"/>
</dbReference>
<accession>Q9KWT6</accession>
<gene>
    <name evidence="1" type="primary">algQ1</name>
</gene>
<evidence type="ECO:0007829" key="2">
    <source>
        <dbReference type="PDB" id="1Y3N"/>
    </source>
</evidence>
<feature type="binding site" evidence="2 3">
    <location>
        <position position="204"/>
    </location>
    <ligand>
        <name>Ca(2+)</name>
        <dbReference type="ChEBI" id="CHEBI:29108"/>
    </ligand>
</feature>
<feature type="binding site" evidence="4 5">
    <location>
        <position position="199"/>
    </location>
    <ligand>
        <name>Ca(2+)</name>
        <dbReference type="ChEBI" id="CHEBI:29108"/>
    </ligand>
</feature>
<evidence type="ECO:0007829" key="5">
    <source>
        <dbReference type="PDB" id="3A09"/>
    </source>
</evidence>
<evidence type="ECO:0007829" key="7">
    <source>
        <dbReference type="PDB" id="3VLV"/>
    </source>
</evidence>
<organism evidence="1">
    <name type="scientific">Sphingomonas sp</name>
    <dbReference type="NCBI Taxonomy" id="28214"/>
    <lineage>
        <taxon>Bacteria</taxon>
        <taxon>Pseudomonadati</taxon>
        <taxon>Pseudomonadota</taxon>
        <taxon>Alphaproteobacteria</taxon>
        <taxon>Sphingomonadales</taxon>
        <taxon>Sphingomonadaceae</taxon>
        <taxon>Sphingomonas</taxon>
    </lineage>
</organism>
<keyword evidence="2 3" id="KW-0479">Metal-binding</keyword>
<evidence type="ECO:0007829" key="4">
    <source>
        <dbReference type="PDB" id="1Y3Q"/>
    </source>
</evidence>